<dbReference type="InterPro" id="IPR000182">
    <property type="entry name" value="GNAT_dom"/>
</dbReference>
<evidence type="ECO:0000259" key="1">
    <source>
        <dbReference type="PROSITE" id="PS51186"/>
    </source>
</evidence>
<dbReference type="InterPro" id="IPR051908">
    <property type="entry name" value="Ribosomal_N-acetyltransferase"/>
</dbReference>
<dbReference type="Proteomes" id="UP000267164">
    <property type="component" value="Chromosome"/>
</dbReference>
<dbReference type="OrthoDB" id="3747845at2"/>
<reference evidence="2 3" key="1">
    <citation type="submission" date="2018-09" db="EMBL/GenBank/DDBJ databases">
        <title>Nocardia yunnanensis sp. nov., an actinomycete isolated from a soil sample.</title>
        <authorList>
            <person name="Zhang J."/>
        </authorList>
    </citation>
    <scope>NUCLEOTIDE SEQUENCE [LARGE SCALE GENOMIC DNA]</scope>
    <source>
        <strain evidence="2 3">CFHS0054</strain>
    </source>
</reference>
<accession>A0A386ZAV2</accession>
<dbReference type="PANTHER" id="PTHR43441">
    <property type="entry name" value="RIBOSOMAL-PROTEIN-SERINE ACETYLTRANSFERASE"/>
    <property type="match status" value="1"/>
</dbReference>
<dbReference type="InterPro" id="IPR016181">
    <property type="entry name" value="Acyl_CoA_acyltransferase"/>
</dbReference>
<evidence type="ECO:0000313" key="2">
    <source>
        <dbReference type="EMBL" id="AYF73745.1"/>
    </source>
</evidence>
<keyword evidence="2" id="KW-0808">Transferase</keyword>
<protein>
    <submittedName>
        <fullName evidence="2">N-acetyltransferase</fullName>
    </submittedName>
</protein>
<evidence type="ECO:0000313" key="3">
    <source>
        <dbReference type="Proteomes" id="UP000267164"/>
    </source>
</evidence>
<keyword evidence="3" id="KW-1185">Reference proteome</keyword>
<dbReference type="KEGG" id="nyu:D7D52_07590"/>
<dbReference type="Gene3D" id="3.40.630.30">
    <property type="match status" value="2"/>
</dbReference>
<dbReference type="SUPFAM" id="SSF55729">
    <property type="entry name" value="Acyl-CoA N-acyltransferases (Nat)"/>
    <property type="match status" value="2"/>
</dbReference>
<dbReference type="PROSITE" id="PS51186">
    <property type="entry name" value="GNAT"/>
    <property type="match status" value="1"/>
</dbReference>
<proteinExistence type="predicted"/>
<dbReference type="Pfam" id="PF13302">
    <property type="entry name" value="Acetyltransf_3"/>
    <property type="match status" value="2"/>
</dbReference>
<dbReference type="PANTHER" id="PTHR43441:SF10">
    <property type="entry name" value="ACETYLTRANSFERASE"/>
    <property type="match status" value="1"/>
</dbReference>
<dbReference type="GO" id="GO:0005737">
    <property type="term" value="C:cytoplasm"/>
    <property type="evidence" value="ECO:0007669"/>
    <property type="project" value="TreeGrafter"/>
</dbReference>
<sequence length="457" mass="49013">MAVVGGDGRCGQDLVAGQAATALVTGGITLPRRGPRLGPARLHGSTLVLRPPRYADFPQWQRLRLRDRAVLEPFWHTSALDWDARHNEKAWVRECLEAATTARTGRRFATVIEIDGRFAGQVEIGNIDAQARQGEMGIWIDARTARHGFGGIAAGLILDFAFDRLGLERVIAPISPGNAAATNGAKQIGFVREGRMSLHFHVGGARADHDLWAMTRVEMPATGFTRMWIERSLAHASAPQPHRDAAIASDRTPSAATIAGVLARYRAGQLWRAGRQLVPARPVTLRLPGEPRAVLRSLRPADLAGSTARNGVPGLGDVLGSTGPARWREFARGAAGVRSPAGLLLVLDVEGRDAGYARLFDLDMFDRNARMQLRADPALADDGVRLAATRALLAYAFGTLGLFRVFTAIPAGDTASAAVAARAGLHKEATMRSYTGIDGRHGDHELWAVTAGGDRNA</sequence>
<gene>
    <name evidence="2" type="ORF">D7D52_07590</name>
</gene>
<feature type="domain" description="N-acetyltransferase" evidence="1">
    <location>
        <begin position="47"/>
        <end position="217"/>
    </location>
</feature>
<organism evidence="2 3">
    <name type="scientific">Nocardia yunnanensis</name>
    <dbReference type="NCBI Taxonomy" id="2382165"/>
    <lineage>
        <taxon>Bacteria</taxon>
        <taxon>Bacillati</taxon>
        <taxon>Actinomycetota</taxon>
        <taxon>Actinomycetes</taxon>
        <taxon>Mycobacteriales</taxon>
        <taxon>Nocardiaceae</taxon>
        <taxon>Nocardia</taxon>
    </lineage>
</organism>
<dbReference type="EMBL" id="CP032568">
    <property type="protein sequence ID" value="AYF73745.1"/>
    <property type="molecule type" value="Genomic_DNA"/>
</dbReference>
<dbReference type="GO" id="GO:0008999">
    <property type="term" value="F:protein-N-terminal-alanine acetyltransferase activity"/>
    <property type="evidence" value="ECO:0007669"/>
    <property type="project" value="TreeGrafter"/>
</dbReference>
<dbReference type="GO" id="GO:1990189">
    <property type="term" value="F:protein N-terminal-serine acetyltransferase activity"/>
    <property type="evidence" value="ECO:0007669"/>
    <property type="project" value="TreeGrafter"/>
</dbReference>
<dbReference type="AlphaFoldDB" id="A0A386ZAV2"/>
<name>A0A386ZAV2_9NOCA</name>